<evidence type="ECO:0000313" key="4">
    <source>
        <dbReference type="Proteomes" id="UP000823897"/>
    </source>
</evidence>
<keyword evidence="1" id="KW-0472">Membrane</keyword>
<dbReference type="PANTHER" id="PTHR39177">
    <property type="entry name" value="ABC TRANSPORTER PERMEASE YTRC-RELATED"/>
    <property type="match status" value="1"/>
</dbReference>
<dbReference type="Pfam" id="PF20047">
    <property type="entry name" value="DUF6449"/>
    <property type="match status" value="1"/>
</dbReference>
<feature type="transmembrane region" description="Helical" evidence="1">
    <location>
        <begin position="325"/>
        <end position="344"/>
    </location>
</feature>
<organism evidence="3 4">
    <name type="scientific">Candidatus Mediterraneibacter tabaqchaliae</name>
    <dbReference type="NCBI Taxonomy" id="2838689"/>
    <lineage>
        <taxon>Bacteria</taxon>
        <taxon>Bacillati</taxon>
        <taxon>Bacillota</taxon>
        <taxon>Clostridia</taxon>
        <taxon>Lachnospirales</taxon>
        <taxon>Lachnospiraceae</taxon>
        <taxon>Mediterraneibacter</taxon>
    </lineage>
</organism>
<reference evidence="3" key="2">
    <citation type="submission" date="2021-04" db="EMBL/GenBank/DDBJ databases">
        <authorList>
            <person name="Gilroy R."/>
        </authorList>
    </citation>
    <scope>NUCLEOTIDE SEQUENCE</scope>
    <source>
        <strain evidence="3">ChiGjej3B3-11674</strain>
    </source>
</reference>
<feature type="transmembrane region" description="Helical" evidence="1">
    <location>
        <begin position="253"/>
        <end position="275"/>
    </location>
</feature>
<feature type="transmembrane region" description="Helical" evidence="1">
    <location>
        <begin position="20"/>
        <end position="41"/>
    </location>
</feature>
<feature type="transmembrane region" description="Helical" evidence="1">
    <location>
        <begin position="121"/>
        <end position="151"/>
    </location>
</feature>
<protein>
    <recommendedName>
        <fullName evidence="2">DUF6449 domain-containing protein</fullName>
    </recommendedName>
</protein>
<evidence type="ECO:0000259" key="2">
    <source>
        <dbReference type="Pfam" id="PF20047"/>
    </source>
</evidence>
<comment type="caution">
    <text evidence="3">The sequence shown here is derived from an EMBL/GenBank/DDBJ whole genome shotgun (WGS) entry which is preliminary data.</text>
</comment>
<dbReference type="InterPro" id="IPR045611">
    <property type="entry name" value="DUF6449"/>
</dbReference>
<dbReference type="Proteomes" id="UP000823897">
    <property type="component" value="Unassembled WGS sequence"/>
</dbReference>
<name>A0A9D2R5W6_9FIRM</name>
<keyword evidence="1" id="KW-1133">Transmembrane helix</keyword>
<dbReference type="AlphaFoldDB" id="A0A9D2R5W6"/>
<dbReference type="InterPro" id="IPR053046">
    <property type="entry name" value="ABC-5_transporter"/>
</dbReference>
<accession>A0A9D2R5W6</accession>
<evidence type="ECO:0000313" key="3">
    <source>
        <dbReference type="EMBL" id="HJD34098.1"/>
    </source>
</evidence>
<reference evidence="3" key="1">
    <citation type="journal article" date="2021" name="PeerJ">
        <title>Extensive microbial diversity within the chicken gut microbiome revealed by metagenomics and culture.</title>
        <authorList>
            <person name="Gilroy R."/>
            <person name="Ravi A."/>
            <person name="Getino M."/>
            <person name="Pursley I."/>
            <person name="Horton D.L."/>
            <person name="Alikhan N.F."/>
            <person name="Baker D."/>
            <person name="Gharbi K."/>
            <person name="Hall N."/>
            <person name="Watson M."/>
            <person name="Adriaenssens E.M."/>
            <person name="Foster-Nyarko E."/>
            <person name="Jarju S."/>
            <person name="Secka A."/>
            <person name="Antonio M."/>
            <person name="Oren A."/>
            <person name="Chaudhuri R.R."/>
            <person name="La Ragione R."/>
            <person name="Hildebrand F."/>
            <person name="Pallen M.J."/>
        </authorList>
    </citation>
    <scope>NUCLEOTIDE SEQUENCE</scope>
    <source>
        <strain evidence="3">ChiGjej3B3-11674</strain>
    </source>
</reference>
<proteinExistence type="predicted"/>
<feature type="transmembrane region" description="Helical" evidence="1">
    <location>
        <begin position="191"/>
        <end position="211"/>
    </location>
</feature>
<evidence type="ECO:0000256" key="1">
    <source>
        <dbReference type="SAM" id="Phobius"/>
    </source>
</evidence>
<keyword evidence="1" id="KW-0812">Transmembrane</keyword>
<dbReference type="PANTHER" id="PTHR39177:SF1">
    <property type="entry name" value="ABC TRANSPORTER PERMEASE YTRC-RELATED"/>
    <property type="match status" value="1"/>
</dbReference>
<sequence length="723" mass="78245">MTSKISYHKLIGYDIRHRGWLAALNAVVLFLGMPVFTWLYLDGTLENAGAASAPAQVAAENLRWAREVFPGFLNGNMLNLMAAAILAFAVLAALTGFGYLHSREQLDFYHGLPVRRGQWFAVRWLSGILVFLVPYAVCAGLTVAVGAAYGIMTPHAAAESACAAAGAILAYVVIYHTAVLASVLTGQTVTGLLAAVAIAVYPTVVFSLSSYLKGTFFAAYTGTEAALSDVLMDLASPIGLFNRLTLGLRGADAGAAVFLAAVAAAVILLAAAFAVYRIYPSESAGNPLAFPRTAAVIKVLVCVPAAVFSCFFIKSFMGIQGTKWILALSLLAAVLICAVIEFIYQQDLRMLLRGWRSSLISVAGVLILLSVYQFDLFGYDTWLPKEEKVESVSFRPESFWGYFEYADLLSSNGGDTSRVGFAGAGDEEGKELLLKLAGEGVGNLDQGITPEALNYAPVGSEMEEEYINTVFSYEMKNGRKVTRIYCLERGDVLDALETLSEDEEFRRELFPIFRTETDEASAVRIRDVYGMAENLDLDKGQREALIEAYKKDVMEVDMKTLAEATPLGELLLDYPDSSTYALENAQTVSVDSIDPGSENIITVGGFYLYEGYDNTLACLEEYGCTLRTQIDPADVSSITLYLSQESVQSGKFTDLLSELSTTDVMLYDDGSEEITVRSREEIGAVLEHAVMFNAGILGKGGGMGDSADIYFADGDGAYSYQLK</sequence>
<feature type="transmembrane region" description="Helical" evidence="1">
    <location>
        <begin position="163"/>
        <end position="184"/>
    </location>
</feature>
<feature type="transmembrane region" description="Helical" evidence="1">
    <location>
        <begin position="295"/>
        <end position="313"/>
    </location>
</feature>
<gene>
    <name evidence="3" type="ORF">H9911_06125</name>
</gene>
<feature type="transmembrane region" description="Helical" evidence="1">
    <location>
        <begin position="359"/>
        <end position="379"/>
    </location>
</feature>
<feature type="transmembrane region" description="Helical" evidence="1">
    <location>
        <begin position="80"/>
        <end position="100"/>
    </location>
</feature>
<dbReference type="EMBL" id="DWUV01000115">
    <property type="protein sequence ID" value="HJD34098.1"/>
    <property type="molecule type" value="Genomic_DNA"/>
</dbReference>
<feature type="domain" description="DUF6449" evidence="2">
    <location>
        <begin position="473"/>
        <end position="621"/>
    </location>
</feature>